<name>A0A8C2SNJ1_COTJA</name>
<feature type="region of interest" description="Disordered" evidence="1">
    <location>
        <begin position="1"/>
        <end position="147"/>
    </location>
</feature>
<dbReference type="AlphaFoldDB" id="A0A8C2SNJ1"/>
<proteinExistence type="predicted"/>
<dbReference type="Proteomes" id="UP000694412">
    <property type="component" value="Chromosome 4"/>
</dbReference>
<dbReference type="InterPro" id="IPR031457">
    <property type="entry name" value="RCDG1"/>
</dbReference>
<reference evidence="2" key="3">
    <citation type="submission" date="2025-09" db="UniProtKB">
        <authorList>
            <consortium name="Ensembl"/>
        </authorList>
    </citation>
    <scope>IDENTIFICATION</scope>
</reference>
<feature type="region of interest" description="Disordered" evidence="1">
    <location>
        <begin position="185"/>
        <end position="215"/>
    </location>
</feature>
<evidence type="ECO:0000313" key="2">
    <source>
        <dbReference type="Ensembl" id="ENSCJPP00005000510.1"/>
    </source>
</evidence>
<organism evidence="2 3">
    <name type="scientific">Coturnix japonica</name>
    <name type="common">Japanese quail</name>
    <name type="synonym">Coturnix coturnix japonica</name>
    <dbReference type="NCBI Taxonomy" id="93934"/>
    <lineage>
        <taxon>Eukaryota</taxon>
        <taxon>Metazoa</taxon>
        <taxon>Chordata</taxon>
        <taxon>Craniata</taxon>
        <taxon>Vertebrata</taxon>
        <taxon>Euteleostomi</taxon>
        <taxon>Archelosauria</taxon>
        <taxon>Archosauria</taxon>
        <taxon>Dinosauria</taxon>
        <taxon>Saurischia</taxon>
        <taxon>Theropoda</taxon>
        <taxon>Coelurosauria</taxon>
        <taxon>Aves</taxon>
        <taxon>Neognathae</taxon>
        <taxon>Galloanserae</taxon>
        <taxon>Galliformes</taxon>
        <taxon>Phasianidae</taxon>
        <taxon>Perdicinae</taxon>
        <taxon>Coturnix</taxon>
    </lineage>
</organism>
<keyword evidence="3" id="KW-1185">Reference proteome</keyword>
<feature type="compositionally biased region" description="Polar residues" evidence="1">
    <location>
        <begin position="87"/>
        <end position="110"/>
    </location>
</feature>
<evidence type="ECO:0000256" key="1">
    <source>
        <dbReference type="SAM" id="MobiDB-lite"/>
    </source>
</evidence>
<dbReference type="GeneTree" id="ENSGT00390000003125"/>
<dbReference type="PANTHER" id="PTHR31641">
    <property type="entry name" value="RENAL CANCER DIFFERENTIATION GENE 1 PROTEIN"/>
    <property type="match status" value="1"/>
</dbReference>
<sequence length="281" mass="29301">RHSELRGTAKGHTALPSSGQPDSWEPRSGQAAGCSTARYRTTGLSDVPLSHRSFTERDAAPTRSPQSHRPDTGTAPVAAKRRPLLSFRTTASPTAPCSPRTGSPQANRYVTSAGERTAGKQHGSSTQTNSLTPTPRASAPVPPAHAHYTTLAPPLEANYRSRRAAAVAGQAGIGAVRLVARAMAEAAPPSGERGSGTSHGTAPRRDRSGSEGAAPAGVPQLEEVEMQIGDAAFSLSRVLQATSAVSAQVEALAARCSENARCLRTWRGLLKEGYDSLKPSE</sequence>
<reference evidence="2" key="2">
    <citation type="submission" date="2025-08" db="UniProtKB">
        <authorList>
            <consortium name="Ensembl"/>
        </authorList>
    </citation>
    <scope>IDENTIFICATION</scope>
</reference>
<dbReference type="Pfam" id="PF15725">
    <property type="entry name" value="RCDG1"/>
    <property type="match status" value="1"/>
</dbReference>
<feature type="compositionally biased region" description="Polar residues" evidence="1">
    <location>
        <begin position="122"/>
        <end position="135"/>
    </location>
</feature>
<accession>A0A8C2SNJ1</accession>
<dbReference type="PANTHER" id="PTHR31641:SF2">
    <property type="entry name" value="RENAL CANCER DIFFERENTIATION GENE 1 PROTEIN"/>
    <property type="match status" value="1"/>
</dbReference>
<protein>
    <submittedName>
        <fullName evidence="2">Uncharacterized protein</fullName>
    </submittedName>
</protein>
<reference evidence="2" key="1">
    <citation type="submission" date="2015-11" db="EMBL/GenBank/DDBJ databases">
        <authorList>
            <consortium name="International Coturnix japonica Genome Analysis Consortium"/>
            <person name="Warren W."/>
            <person name="Burt D.W."/>
            <person name="Antin P.B."/>
            <person name="Lanford R."/>
            <person name="Gros J."/>
            <person name="Wilson R.K."/>
        </authorList>
    </citation>
    <scope>NUCLEOTIDE SEQUENCE [LARGE SCALE GENOMIC DNA]</scope>
</reference>
<dbReference type="Ensembl" id="ENSCJPT00005000943.1">
    <property type="protein sequence ID" value="ENSCJPP00005000510.1"/>
    <property type="gene ID" value="ENSCJPG00005000610.1"/>
</dbReference>
<evidence type="ECO:0000313" key="3">
    <source>
        <dbReference type="Proteomes" id="UP000694412"/>
    </source>
</evidence>